<dbReference type="RefSeq" id="WP_177011367.1">
    <property type="nucleotide sequence ID" value="NZ_JACARV010000131.1"/>
</dbReference>
<evidence type="ECO:0000313" key="2">
    <source>
        <dbReference type="EMBL" id="NWC84209.1"/>
    </source>
</evidence>
<evidence type="ECO:0000256" key="1">
    <source>
        <dbReference type="SAM" id="MobiDB-lite"/>
    </source>
</evidence>
<dbReference type="EMBL" id="JACARV010000131">
    <property type="protein sequence ID" value="NWC84209.1"/>
    <property type="molecule type" value="Genomic_DNA"/>
</dbReference>
<proteinExistence type="predicted"/>
<sequence length="244" mass="27417">MNAQHVTSLTAHALQEIKQSNTLEARAMRDFILNISFPEIYDFPFSRLDEMTDTGFTTALDILRALRAKEISQQSMETIALELERATDQSDACLEVIGSTSIRVVVAKKRIASVSAKYLSLDQAKKRARWIRDNYLLELKGTTRLRKAAFRRKCSVKGISLISNPGTNLFIYQVRSTGEHGRPTTKQFSVVKLGFDGAFRAALAKAGEENPQLDMNMKNPYSPTEEEYESFKHRVPDLPKPAGS</sequence>
<comment type="caution">
    <text evidence="2">The sequence shown here is derived from an EMBL/GenBank/DDBJ whole genome shotgun (WGS) entry which is preliminary data.</text>
</comment>
<evidence type="ECO:0000313" key="3">
    <source>
        <dbReference type="Proteomes" id="UP000542695"/>
    </source>
</evidence>
<organism evidence="2 3">
    <name type="scientific">Pseudomonas putida</name>
    <name type="common">Arthrobacter siderocapsulatus</name>
    <dbReference type="NCBI Taxonomy" id="303"/>
    <lineage>
        <taxon>Bacteria</taxon>
        <taxon>Pseudomonadati</taxon>
        <taxon>Pseudomonadota</taxon>
        <taxon>Gammaproteobacteria</taxon>
        <taxon>Pseudomonadales</taxon>
        <taxon>Pseudomonadaceae</taxon>
        <taxon>Pseudomonas</taxon>
    </lineage>
</organism>
<gene>
    <name evidence="2" type="ORF">HX798_28575</name>
</gene>
<reference evidence="2 3" key="1">
    <citation type="submission" date="2020-04" db="EMBL/GenBank/DDBJ databases">
        <title>Molecular characterization of pseudomonads from Agaricus bisporus reveal novel blotch 2 pathogens in Western Europe.</title>
        <authorList>
            <person name="Taparia T."/>
            <person name="Krijger M."/>
            <person name="Haynes E."/>
            <person name="Elpinstone J.G."/>
            <person name="Noble R."/>
            <person name="Van Der Wolf J."/>
        </authorList>
    </citation>
    <scope>NUCLEOTIDE SEQUENCE [LARGE SCALE GENOMIC DNA]</scope>
    <source>
        <strain evidence="2 3">P7765</strain>
    </source>
</reference>
<feature type="region of interest" description="Disordered" evidence="1">
    <location>
        <begin position="209"/>
        <end position="244"/>
    </location>
</feature>
<accession>A0A7Y7ZI69</accession>
<dbReference type="AlphaFoldDB" id="A0A7Y7ZI69"/>
<protein>
    <submittedName>
        <fullName evidence="2">Uncharacterized protein</fullName>
    </submittedName>
</protein>
<name>A0A7Y7ZI69_PSEPU</name>
<dbReference type="Proteomes" id="UP000542695">
    <property type="component" value="Unassembled WGS sequence"/>
</dbReference>